<dbReference type="AlphaFoldDB" id="A0A1Y6ENP4"/>
<dbReference type="InterPro" id="IPR004513">
    <property type="entry name" value="FtsX"/>
</dbReference>
<dbReference type="InterPro" id="IPR003838">
    <property type="entry name" value="ABC3_permease_C"/>
</dbReference>
<dbReference type="EMBL" id="FXWG01000001">
    <property type="protein sequence ID" value="SMQ64295.1"/>
    <property type="molecule type" value="Genomic_DNA"/>
</dbReference>
<comment type="subcellular location">
    <subcellularLocation>
        <location evidence="1">Cell membrane</location>
        <topology evidence="1">Multi-pass membrane protein</topology>
    </subcellularLocation>
</comment>
<dbReference type="GO" id="GO:0051301">
    <property type="term" value="P:cell division"/>
    <property type="evidence" value="ECO:0007669"/>
    <property type="project" value="UniProtKB-KW"/>
</dbReference>
<feature type="domain" description="ABC3 transporter permease C-terminal" evidence="7">
    <location>
        <begin position="188"/>
        <end position="308"/>
    </location>
</feature>
<evidence type="ECO:0000256" key="4">
    <source>
        <dbReference type="ARBA" id="ARBA00022989"/>
    </source>
</evidence>
<feature type="transmembrane region" description="Helical" evidence="6">
    <location>
        <begin position="237"/>
        <end position="259"/>
    </location>
</feature>
<evidence type="ECO:0000259" key="7">
    <source>
        <dbReference type="Pfam" id="PF02687"/>
    </source>
</evidence>
<dbReference type="Pfam" id="PF02687">
    <property type="entry name" value="FtsX"/>
    <property type="match status" value="1"/>
</dbReference>
<keyword evidence="5 6" id="KW-0472">Membrane</keyword>
<gene>
    <name evidence="8" type="ORF">SAMN06297468_0984</name>
</gene>
<keyword evidence="8" id="KW-0131">Cell cycle</keyword>
<dbReference type="PANTHER" id="PTHR47755">
    <property type="entry name" value="CELL DIVISION PROTEIN FTSX"/>
    <property type="match status" value="1"/>
</dbReference>
<feature type="transmembrane region" description="Helical" evidence="6">
    <location>
        <begin position="181"/>
        <end position="204"/>
    </location>
</feature>
<keyword evidence="4 6" id="KW-1133">Transmembrane helix</keyword>
<evidence type="ECO:0000313" key="8">
    <source>
        <dbReference type="EMBL" id="SMQ64295.1"/>
    </source>
</evidence>
<evidence type="ECO:0000256" key="5">
    <source>
        <dbReference type="ARBA" id="ARBA00023136"/>
    </source>
</evidence>
<dbReference type="GO" id="GO:0032153">
    <property type="term" value="C:cell division site"/>
    <property type="evidence" value="ECO:0007669"/>
    <property type="project" value="TreeGrafter"/>
</dbReference>
<sequence>MVTNPPQIKRKLLGGGSPFARSGAGQQLVQRRVAGPVSWVIAIMIALIVVAAAGGLGLANLAERARSDLSGAITVQVVEANARTRAAQVEELSAILVDDPAVASLRAVPQEELGELLEPWLGDVGAGDAVPIPALIDVQLRRDADEAEVARLQALLEDAVPTARVDAQSDWLRPVYSALSALQYLALALIVLLALTAGAAVWLASRSAFSAHRETVEIVHLLGGTDRQIARIFQRSVAVDAALGGLAGLALGAGAVWLIGRQFAALDSGMVAGGGLSPMDWGLIAAIPLVGLVLAIVTARFTVLSALKRML</sequence>
<evidence type="ECO:0000256" key="2">
    <source>
        <dbReference type="ARBA" id="ARBA00022475"/>
    </source>
</evidence>
<proteinExistence type="predicted"/>
<dbReference type="RefSeq" id="WP_086436840.1">
    <property type="nucleotide sequence ID" value="NZ_FXWG01000001.1"/>
</dbReference>
<evidence type="ECO:0000313" key="9">
    <source>
        <dbReference type="Proteomes" id="UP000194420"/>
    </source>
</evidence>
<keyword evidence="8" id="KW-0132">Cell division</keyword>
<name>A0A1Y6ENP4_9SPHN</name>
<dbReference type="PANTHER" id="PTHR47755:SF1">
    <property type="entry name" value="CELL DIVISION PROTEIN FTSX"/>
    <property type="match status" value="1"/>
</dbReference>
<dbReference type="Proteomes" id="UP000194420">
    <property type="component" value="Unassembled WGS sequence"/>
</dbReference>
<organism evidence="8 9">
    <name type="scientific">Altererythrobacter xiamenensis</name>
    <dbReference type="NCBI Taxonomy" id="1316679"/>
    <lineage>
        <taxon>Bacteria</taxon>
        <taxon>Pseudomonadati</taxon>
        <taxon>Pseudomonadota</taxon>
        <taxon>Alphaproteobacteria</taxon>
        <taxon>Sphingomonadales</taxon>
        <taxon>Erythrobacteraceae</taxon>
        <taxon>Altererythrobacter</taxon>
    </lineage>
</organism>
<accession>A0A1Y6ENP4</accession>
<reference evidence="9" key="1">
    <citation type="submission" date="2017-04" db="EMBL/GenBank/DDBJ databases">
        <authorList>
            <person name="Varghese N."/>
            <person name="Submissions S."/>
        </authorList>
    </citation>
    <scope>NUCLEOTIDE SEQUENCE [LARGE SCALE GENOMIC DNA]</scope>
</reference>
<protein>
    <submittedName>
        <fullName evidence="8">Cell division transport system permease protein</fullName>
    </submittedName>
</protein>
<keyword evidence="2" id="KW-1003">Cell membrane</keyword>
<evidence type="ECO:0000256" key="3">
    <source>
        <dbReference type="ARBA" id="ARBA00022692"/>
    </source>
</evidence>
<feature type="transmembrane region" description="Helical" evidence="6">
    <location>
        <begin position="37"/>
        <end position="59"/>
    </location>
</feature>
<evidence type="ECO:0000256" key="1">
    <source>
        <dbReference type="ARBA" id="ARBA00004651"/>
    </source>
</evidence>
<keyword evidence="9" id="KW-1185">Reference proteome</keyword>
<dbReference type="GO" id="GO:0005886">
    <property type="term" value="C:plasma membrane"/>
    <property type="evidence" value="ECO:0007669"/>
    <property type="project" value="UniProtKB-SubCell"/>
</dbReference>
<keyword evidence="3 6" id="KW-0812">Transmembrane</keyword>
<evidence type="ECO:0000256" key="6">
    <source>
        <dbReference type="SAM" id="Phobius"/>
    </source>
</evidence>
<feature type="transmembrane region" description="Helical" evidence="6">
    <location>
        <begin position="279"/>
        <end position="303"/>
    </location>
</feature>